<dbReference type="AlphaFoldDB" id="U2MU49"/>
<dbReference type="GO" id="GO:0140359">
    <property type="term" value="F:ABC-type transporter activity"/>
    <property type="evidence" value="ECO:0007669"/>
    <property type="project" value="UniProtKB-ARBA"/>
</dbReference>
<dbReference type="GO" id="GO:0016887">
    <property type="term" value="F:ATP hydrolysis activity"/>
    <property type="evidence" value="ECO:0007669"/>
    <property type="project" value="InterPro"/>
</dbReference>
<dbReference type="Gene3D" id="3.40.50.300">
    <property type="entry name" value="P-loop containing nucleotide triphosphate hydrolases"/>
    <property type="match status" value="1"/>
</dbReference>
<dbReference type="InterPro" id="IPR013611">
    <property type="entry name" value="Transp-assoc_OB_typ2"/>
</dbReference>
<dbReference type="Gene3D" id="2.40.50.100">
    <property type="match status" value="1"/>
</dbReference>
<dbReference type="GO" id="GO:0043190">
    <property type="term" value="C:ATP-binding cassette (ABC) transporter complex"/>
    <property type="evidence" value="ECO:0007669"/>
    <property type="project" value="InterPro"/>
</dbReference>
<dbReference type="InterPro" id="IPR027417">
    <property type="entry name" value="P-loop_NTPase"/>
</dbReference>
<dbReference type="InterPro" id="IPR003439">
    <property type="entry name" value="ABC_transporter-like_ATP-bd"/>
</dbReference>
<keyword evidence="2" id="KW-0547">Nucleotide-binding</keyword>
<sequence length="359" mass="39503">MGSKSVTLQNLSKIYTDRGTGGKKFVAVDDISLTIQPGEFVTLLGPSGCGKTTTLRMIAGFDKPSGGDILLDGKSIKNLPPNKRNTAMVFQTYALFPNYNVYDNIAYGLRIKGLANDVIPQKVGSILKMIGLTGLENRHTNELSGGQQQRIALARALVMEPDVLLFDEPLSNLDAKLRIQMRTEIRKIQRTVGITAIYVTHDQAEAMSMSDKIVILNNGKIEQVGNPREIYYHPNSEFTANFIGTANILRATVQSVSEDGTVSVVLYGKRLDRIPTHKRYSPGDTCTLIVRPEACSVRDSGTFEAEVTVSMFMGEYQLYELNLAGQNFIVHENNPKNKNIKDAGEKACLSIDTTDIHAI</sequence>
<evidence type="ECO:0000313" key="7">
    <source>
        <dbReference type="Proteomes" id="UP000016412"/>
    </source>
</evidence>
<dbReference type="InterPro" id="IPR050093">
    <property type="entry name" value="ABC_SmlMolc_Importer"/>
</dbReference>
<dbReference type="Pfam" id="PF08402">
    <property type="entry name" value="TOBE_2"/>
    <property type="match status" value="1"/>
</dbReference>
<keyword evidence="3 5" id="KW-0067">ATP-binding</keyword>
<dbReference type="PROSITE" id="PS50893">
    <property type="entry name" value="ABC_TRANSPORTER_2"/>
    <property type="match status" value="1"/>
</dbReference>
<reference evidence="7 8" key="1">
    <citation type="submission" date="2013-08" db="EMBL/GenBank/DDBJ databases">
        <authorList>
            <person name="Durkin A.S."/>
            <person name="Haft D.R."/>
            <person name="McCorrison J."/>
            <person name="Torralba M."/>
            <person name="Gillis M."/>
            <person name="Haft D.H."/>
            <person name="Methe B."/>
            <person name="Sutton G."/>
            <person name="Nelson K.E."/>
        </authorList>
    </citation>
    <scope>NUCLEOTIDE SEQUENCE [LARGE SCALE GENOMIC DNA]</scope>
    <source>
        <strain evidence="6 8">ATCC 35536</strain>
        <strain evidence="5 7">VPI DR56BR1116</strain>
    </source>
</reference>
<gene>
    <name evidence="6" type="ORF">HMPREF0860_1650</name>
    <name evidence="5" type="ORF">HMPREF1325_1386</name>
</gene>
<dbReference type="FunFam" id="3.40.50.300:FF:000042">
    <property type="entry name" value="Maltose/maltodextrin ABC transporter, ATP-binding protein"/>
    <property type="match status" value="1"/>
</dbReference>
<dbReference type="SUPFAM" id="SSF50331">
    <property type="entry name" value="MOP-like"/>
    <property type="match status" value="1"/>
</dbReference>
<dbReference type="OrthoDB" id="9802264at2"/>
<evidence type="ECO:0000256" key="2">
    <source>
        <dbReference type="ARBA" id="ARBA00022741"/>
    </source>
</evidence>
<dbReference type="RefSeq" id="WP_021329322.1">
    <property type="nucleotide sequence ID" value="NZ_AUZJ01000005.1"/>
</dbReference>
<dbReference type="EMBL" id="AVQI01000001">
    <property type="protein sequence ID" value="ERK05165.1"/>
    <property type="molecule type" value="Genomic_DNA"/>
</dbReference>
<evidence type="ECO:0000313" key="6">
    <source>
        <dbReference type="EMBL" id="ERK05165.1"/>
    </source>
</evidence>
<organism evidence="5 7">
    <name type="scientific">Treponema socranskii subsp. socranskii VPI DR56BR1116 = ATCC 35536</name>
    <dbReference type="NCBI Taxonomy" id="1125725"/>
    <lineage>
        <taxon>Bacteria</taxon>
        <taxon>Pseudomonadati</taxon>
        <taxon>Spirochaetota</taxon>
        <taxon>Spirochaetia</taxon>
        <taxon>Spirochaetales</taxon>
        <taxon>Treponemataceae</taxon>
        <taxon>Treponema</taxon>
    </lineage>
</organism>
<evidence type="ECO:0000313" key="5">
    <source>
        <dbReference type="EMBL" id="ERF61776.1"/>
    </source>
</evidence>
<dbReference type="InterPro" id="IPR003593">
    <property type="entry name" value="AAA+_ATPase"/>
</dbReference>
<dbReference type="STRING" id="1125725.HMPREF1325_1386"/>
<dbReference type="Proteomes" id="UP000016646">
    <property type="component" value="Unassembled WGS sequence"/>
</dbReference>
<keyword evidence="8" id="KW-1185">Reference proteome</keyword>
<dbReference type="PROSITE" id="PS00211">
    <property type="entry name" value="ABC_TRANSPORTER_1"/>
    <property type="match status" value="1"/>
</dbReference>
<evidence type="ECO:0000259" key="4">
    <source>
        <dbReference type="PROSITE" id="PS50893"/>
    </source>
</evidence>
<dbReference type="InterPro" id="IPR008995">
    <property type="entry name" value="Mo/tungstate-bd_C_term_dom"/>
</dbReference>
<dbReference type="GO" id="GO:0005524">
    <property type="term" value="F:ATP binding"/>
    <property type="evidence" value="ECO:0007669"/>
    <property type="project" value="UniProtKB-KW"/>
</dbReference>
<dbReference type="PANTHER" id="PTHR42781">
    <property type="entry name" value="SPERMIDINE/PUTRESCINE IMPORT ATP-BINDING PROTEIN POTA"/>
    <property type="match status" value="1"/>
</dbReference>
<dbReference type="SMART" id="SM00382">
    <property type="entry name" value="AAA"/>
    <property type="match status" value="1"/>
</dbReference>
<dbReference type="SUPFAM" id="SSF52540">
    <property type="entry name" value="P-loop containing nucleoside triphosphate hydrolases"/>
    <property type="match status" value="1"/>
</dbReference>
<keyword evidence="1" id="KW-0813">Transport</keyword>
<dbReference type="InterPro" id="IPR017871">
    <property type="entry name" value="ABC_transporter-like_CS"/>
</dbReference>
<dbReference type="PATRIC" id="fig|1125725.3.peg.272"/>
<accession>U2MU49</accession>
<comment type="caution">
    <text evidence="5">The sequence shown here is derived from an EMBL/GenBank/DDBJ whole genome shotgun (WGS) entry which is preliminary data.</text>
</comment>
<dbReference type="Pfam" id="PF00005">
    <property type="entry name" value="ABC_tran"/>
    <property type="match status" value="1"/>
</dbReference>
<evidence type="ECO:0000256" key="3">
    <source>
        <dbReference type="ARBA" id="ARBA00022840"/>
    </source>
</evidence>
<evidence type="ECO:0000313" key="8">
    <source>
        <dbReference type="Proteomes" id="UP000016646"/>
    </source>
</evidence>
<dbReference type="EMBL" id="AUZJ01000005">
    <property type="protein sequence ID" value="ERF61776.1"/>
    <property type="molecule type" value="Genomic_DNA"/>
</dbReference>
<feature type="domain" description="ABC transporter" evidence="4">
    <location>
        <begin position="6"/>
        <end position="243"/>
    </location>
</feature>
<protein>
    <submittedName>
        <fullName evidence="5">ABC transporter, ATP-binding protein</fullName>
    </submittedName>
</protein>
<proteinExistence type="predicted"/>
<dbReference type="Proteomes" id="UP000016412">
    <property type="component" value="Unassembled WGS sequence"/>
</dbReference>
<dbReference type="PANTHER" id="PTHR42781:SF4">
    <property type="entry name" value="SPERMIDINE_PUTRESCINE IMPORT ATP-BINDING PROTEIN POTA"/>
    <property type="match status" value="1"/>
</dbReference>
<name>U2MU49_TRESO</name>
<dbReference type="eggNOG" id="COG3842">
    <property type="taxonomic scope" value="Bacteria"/>
</dbReference>
<evidence type="ECO:0000256" key="1">
    <source>
        <dbReference type="ARBA" id="ARBA00022448"/>
    </source>
</evidence>